<dbReference type="SUPFAM" id="SSF81593">
    <property type="entry name" value="Nucleotidyltransferase substrate binding subunit/domain"/>
    <property type="match status" value="2"/>
</dbReference>
<dbReference type="NCBIfam" id="NF008292">
    <property type="entry name" value="PRK11072.1"/>
    <property type="match status" value="1"/>
</dbReference>
<dbReference type="InterPro" id="IPR023057">
    <property type="entry name" value="GlnE"/>
</dbReference>
<accession>A0A2A2F473</accession>
<dbReference type="HAMAP" id="MF_00802">
    <property type="entry name" value="GlnE"/>
    <property type="match status" value="1"/>
</dbReference>
<gene>
    <name evidence="7" type="primary">glnE</name>
    <name evidence="10" type="ORF">CK501_13000</name>
</gene>
<comment type="catalytic activity">
    <reaction evidence="7">
        <text>[glutamine synthetase]-O(4)-(5'-adenylyl)-L-tyrosine + phosphate = [glutamine synthetase]-L-tyrosine + ADP</text>
        <dbReference type="Rhea" id="RHEA:43716"/>
        <dbReference type="Rhea" id="RHEA-COMP:10660"/>
        <dbReference type="Rhea" id="RHEA-COMP:10661"/>
        <dbReference type="ChEBI" id="CHEBI:43474"/>
        <dbReference type="ChEBI" id="CHEBI:46858"/>
        <dbReference type="ChEBI" id="CHEBI:83624"/>
        <dbReference type="ChEBI" id="CHEBI:456216"/>
        <dbReference type="EC" id="2.7.7.89"/>
    </reaction>
</comment>
<proteinExistence type="inferred from homology"/>
<evidence type="ECO:0000256" key="4">
    <source>
        <dbReference type="ARBA" id="ARBA00022840"/>
    </source>
</evidence>
<keyword evidence="1 7" id="KW-0808">Transferase</keyword>
<dbReference type="InterPro" id="IPR005190">
    <property type="entry name" value="GlnE_rpt_dom"/>
</dbReference>
<evidence type="ECO:0000256" key="5">
    <source>
        <dbReference type="ARBA" id="ARBA00022842"/>
    </source>
</evidence>
<evidence type="ECO:0000256" key="6">
    <source>
        <dbReference type="ARBA" id="ARBA00023268"/>
    </source>
</evidence>
<dbReference type="SUPFAM" id="SSF81301">
    <property type="entry name" value="Nucleotidyltransferase"/>
    <property type="match status" value="2"/>
</dbReference>
<comment type="catalytic activity">
    <reaction evidence="7">
        <text>[glutamine synthetase]-L-tyrosine + ATP = [glutamine synthetase]-O(4)-(5'-adenylyl)-L-tyrosine + diphosphate</text>
        <dbReference type="Rhea" id="RHEA:18589"/>
        <dbReference type="Rhea" id="RHEA-COMP:10660"/>
        <dbReference type="Rhea" id="RHEA-COMP:10661"/>
        <dbReference type="ChEBI" id="CHEBI:30616"/>
        <dbReference type="ChEBI" id="CHEBI:33019"/>
        <dbReference type="ChEBI" id="CHEBI:46858"/>
        <dbReference type="ChEBI" id="CHEBI:83624"/>
        <dbReference type="EC" id="2.7.7.42"/>
    </reaction>
</comment>
<feature type="domain" description="PII-uridylyltransferase/Glutamine-synthetase adenylyltransferase" evidence="9">
    <location>
        <begin position="848"/>
        <end position="934"/>
    </location>
</feature>
<comment type="similarity">
    <text evidence="7">Belongs to the GlnE family.</text>
</comment>
<comment type="function">
    <text evidence="7">Involved in the regulation of glutamine synthetase GlnA, a key enzyme in the process to assimilate ammonia. When cellular nitrogen levels are high, the C-terminal adenylyl transferase (AT) inactivates GlnA by covalent transfer of an adenylyl group from ATP to specific tyrosine residue of GlnA, thus reducing its activity. Conversely, when nitrogen levels are low, the N-terminal adenylyl removase (AR) activates GlnA by removing the adenylyl group by phosphorolysis, increasing its activity. The regulatory region of GlnE binds the signal transduction protein PII (GlnB) which indicates the nitrogen status of the cell.</text>
</comment>
<keyword evidence="10" id="KW-0436">Ligase</keyword>
<dbReference type="Proteomes" id="UP000218896">
    <property type="component" value="Unassembled WGS sequence"/>
</dbReference>
<comment type="cofactor">
    <cofactor evidence="7">
        <name>Mg(2+)</name>
        <dbReference type="ChEBI" id="CHEBI:18420"/>
    </cofactor>
</comment>
<dbReference type="AlphaFoldDB" id="A0A2A2F473"/>
<keyword evidence="4 7" id="KW-0067">ATP-binding</keyword>
<evidence type="ECO:0000256" key="7">
    <source>
        <dbReference type="HAMAP-Rule" id="MF_00802"/>
    </source>
</evidence>
<protein>
    <recommendedName>
        <fullName evidence="7">Bifunctional glutamine synthetase adenylyltransferase/adenylyl-removing enzyme</fullName>
    </recommendedName>
    <alternativeName>
        <fullName evidence="7">ATP:glutamine synthetase adenylyltransferase</fullName>
    </alternativeName>
    <alternativeName>
        <fullName evidence="7">ATase</fullName>
    </alternativeName>
    <domain>
        <recommendedName>
            <fullName evidence="7">Glutamine synthetase adenylyl-L-tyrosine phosphorylase</fullName>
            <ecNumber evidence="7">2.7.7.89</ecNumber>
        </recommendedName>
        <alternativeName>
            <fullName evidence="7">Adenylyl removase</fullName>
            <shortName evidence="7">AR</shortName>
            <shortName evidence="7">AT-N</shortName>
        </alternativeName>
    </domain>
    <domain>
        <recommendedName>
            <fullName evidence="7">Glutamine synthetase adenylyl transferase</fullName>
            <ecNumber evidence="7">2.7.7.42</ecNumber>
        </recommendedName>
        <alternativeName>
            <fullName evidence="7">Adenylyl transferase</fullName>
            <shortName evidence="7">AT</shortName>
            <shortName evidence="7">AT-C</shortName>
        </alternativeName>
    </domain>
</protein>
<dbReference type="InterPro" id="IPR043519">
    <property type="entry name" value="NT_sf"/>
</dbReference>
<dbReference type="FunFam" id="3.30.460.10:FF:000009">
    <property type="entry name" value="Bifunctional glutamine synthetase adenylyltransferase/adenylyl-removing enzyme"/>
    <property type="match status" value="2"/>
</dbReference>
<evidence type="ECO:0000313" key="10">
    <source>
        <dbReference type="EMBL" id="PAU79738.1"/>
    </source>
</evidence>
<dbReference type="Gene3D" id="1.20.120.1510">
    <property type="match status" value="1"/>
</dbReference>
<evidence type="ECO:0000256" key="1">
    <source>
        <dbReference type="ARBA" id="ARBA00022679"/>
    </source>
</evidence>
<organism evidence="10 11">
    <name type="scientific">Halovibrio salipaludis</name>
    <dbReference type="NCBI Taxonomy" id="2032626"/>
    <lineage>
        <taxon>Bacteria</taxon>
        <taxon>Pseudomonadati</taxon>
        <taxon>Pseudomonadota</taxon>
        <taxon>Gammaproteobacteria</taxon>
        <taxon>Oceanospirillales</taxon>
        <taxon>Halomonadaceae</taxon>
        <taxon>Halovibrio</taxon>
    </lineage>
</organism>
<feature type="domain" description="PII-uridylyltransferase/Glutamine-synthetase adenylyltransferase" evidence="9">
    <location>
        <begin position="317"/>
        <end position="455"/>
    </location>
</feature>
<dbReference type="CDD" id="cd05401">
    <property type="entry name" value="NT_GlnE_GlnD_like"/>
    <property type="match status" value="2"/>
</dbReference>
<dbReference type="OrthoDB" id="9759366at2"/>
<feature type="domain" description="Glutamate-ammonia ligase adenylyltransferase repeated" evidence="8">
    <location>
        <begin position="573"/>
        <end position="824"/>
    </location>
</feature>
<dbReference type="EC" id="2.7.7.42" evidence="7"/>
<keyword evidence="6 7" id="KW-0511">Multifunctional enzyme</keyword>
<dbReference type="PANTHER" id="PTHR30621:SF0">
    <property type="entry name" value="BIFUNCTIONAL GLUTAMINE SYNTHETASE ADENYLYLTRANSFERASE_ADENYLYL-REMOVING ENZYME"/>
    <property type="match status" value="1"/>
</dbReference>
<dbReference type="GO" id="GO:0016874">
    <property type="term" value="F:ligase activity"/>
    <property type="evidence" value="ECO:0007669"/>
    <property type="project" value="UniProtKB-KW"/>
</dbReference>
<dbReference type="Gene3D" id="3.30.460.10">
    <property type="entry name" value="Beta Polymerase, domain 2"/>
    <property type="match status" value="2"/>
</dbReference>
<feature type="region of interest" description="Adenylyl removase" evidence="7">
    <location>
        <begin position="1"/>
        <end position="460"/>
    </location>
</feature>
<dbReference type="Gene3D" id="1.20.120.330">
    <property type="entry name" value="Nucleotidyltransferases domain 2"/>
    <property type="match status" value="2"/>
</dbReference>
<dbReference type="FunFam" id="1.20.120.330:FF:000005">
    <property type="entry name" value="Bifunctional glutamine synthetase adenylyltransferase/adenylyl-removing enzyme"/>
    <property type="match status" value="1"/>
</dbReference>
<dbReference type="EMBL" id="NSKD01000006">
    <property type="protein sequence ID" value="PAU79738.1"/>
    <property type="molecule type" value="Genomic_DNA"/>
</dbReference>
<dbReference type="GO" id="GO:0047388">
    <property type="term" value="F:[glutamine synthetase]-adenylyl-L-tyrosine phosphorylase activity"/>
    <property type="evidence" value="ECO:0007669"/>
    <property type="project" value="UniProtKB-EC"/>
</dbReference>
<evidence type="ECO:0000313" key="11">
    <source>
        <dbReference type="Proteomes" id="UP000218896"/>
    </source>
</evidence>
<evidence type="ECO:0000256" key="2">
    <source>
        <dbReference type="ARBA" id="ARBA00022695"/>
    </source>
</evidence>
<evidence type="ECO:0000256" key="3">
    <source>
        <dbReference type="ARBA" id="ARBA00022741"/>
    </source>
</evidence>
<dbReference type="GO" id="GO:0005524">
    <property type="term" value="F:ATP binding"/>
    <property type="evidence" value="ECO:0007669"/>
    <property type="project" value="UniProtKB-UniRule"/>
</dbReference>
<dbReference type="GO" id="GO:0008882">
    <property type="term" value="F:[glutamate-ammonia-ligase] adenylyltransferase activity"/>
    <property type="evidence" value="ECO:0007669"/>
    <property type="project" value="UniProtKB-UniRule"/>
</dbReference>
<evidence type="ECO:0000259" key="8">
    <source>
        <dbReference type="Pfam" id="PF03710"/>
    </source>
</evidence>
<name>A0A2A2F473_9GAMM</name>
<keyword evidence="11" id="KW-1185">Reference proteome</keyword>
<evidence type="ECO:0000259" key="9">
    <source>
        <dbReference type="Pfam" id="PF08335"/>
    </source>
</evidence>
<feature type="region of interest" description="Adenylyl transferase" evidence="7">
    <location>
        <begin position="468"/>
        <end position="969"/>
    </location>
</feature>
<keyword evidence="5 7" id="KW-0460">Magnesium</keyword>
<dbReference type="PANTHER" id="PTHR30621">
    <property type="entry name" value="GLUTAMINE SYNTHETASE ADENYLYLTRANSFERASE"/>
    <property type="match status" value="1"/>
</dbReference>
<keyword evidence="2 7" id="KW-0548">Nucleotidyltransferase</keyword>
<comment type="caution">
    <text evidence="10">The sequence shown here is derived from an EMBL/GenBank/DDBJ whole genome shotgun (WGS) entry which is preliminary data.</text>
</comment>
<dbReference type="Pfam" id="PF03710">
    <property type="entry name" value="GlnE"/>
    <property type="match status" value="2"/>
</dbReference>
<dbReference type="GO" id="GO:0000287">
    <property type="term" value="F:magnesium ion binding"/>
    <property type="evidence" value="ECO:0007669"/>
    <property type="project" value="UniProtKB-UniRule"/>
</dbReference>
<sequence length="969" mass="109705">MDPLDDGELAPLPDTLREKAAEGWRSLMDVDSSASQAHFEAHREGIIQAIARSDFLLEQLRRHDDVLEPLFESELLTRPWCPGEIREDWQVQQPHIQAEAELQKTLRTFRRRWMFRIVWRDLLGEADLEETVGAMTELADACIDGAVSWLYADACREWGTPMGADPVTGEHVAQPLLVIGMGKLGAGELNLSSDIDLIFAYPSSGETEGARRSVDNQVFFSRLGQRLIRALDQPTADGFVFRVDMRLRPNGESGPLAMSFGALETYYQNQGREWERYALIKARVVSGPREHASHLQQLLHPFIYRRYIDFSAFESLREMKKLIQREVRRRSLESNIKLGAGGIREIEFVAQAFQLIRGGREPVLQERRLREVLSALGSMELLPDEVVGDLDRAYVLLRDTEHALQGIADQQTQTLPSDAVGRARVALIMGYGDWDSLAGDLQAHRERVNGHFADIIALEEDEGEDDGGHDGWEEIWAGSLGEETASRWLERAGFESATESLERLKSLREGRVVTTLQSEGRRRLDRFLPRLLAALAEEEAPSATLERVLPLVEAVLRRSAYLLLLTENPGALRELVRLCAASPWIADQLAETPLLLDELLNAESLYTPPDRDQLQADLNQQMLRIPLDDLEEQMEALRHFRKAHVLRVAASEIRGTLPLMKVSDYLTWIAEAVLEHVVVLAWHHLTQRYGTPTDDQGEPIEMDFAIIGYGKFGGIELGYTSDLDLVFVHDSDPQNATDGEKSIDNAVFYARLGQRVVHILQAQTPSGQLYEVDMRLRPSGNSGLLVSTLDAFRTYQERDAWTWEHQALVRARWVAGSQVSGEGFARIRHDILANERDPEALRQEVVAMRQRMRDAHASGDPGIFHVKQDPGGIIDIEFMVQYLILAWAHRYPAITHQSDNIRQMESLGEAGVLDTAMAERLRDVFITMRSTVHRRALQRLNSEVSADQFEAERRYVMECWQTLMHPPTV</sequence>
<dbReference type="Pfam" id="PF08335">
    <property type="entry name" value="GlnD_UR_UTase"/>
    <property type="match status" value="2"/>
</dbReference>
<feature type="domain" description="Glutamate-ammonia ligase adenylyltransferase repeated" evidence="8">
    <location>
        <begin position="46"/>
        <end position="293"/>
    </location>
</feature>
<reference evidence="10 11" key="1">
    <citation type="submission" date="2017-08" db="EMBL/GenBank/DDBJ databases">
        <title>Halovibrio sewagensis sp. nov., isolated from wastewater of high salinity.</title>
        <authorList>
            <person name="Dong X."/>
            <person name="Zhang G."/>
        </authorList>
    </citation>
    <scope>NUCLEOTIDE SEQUENCE [LARGE SCALE GENOMIC DNA]</scope>
    <source>
        <strain evidence="10 11">YL5-2</strain>
    </source>
</reference>
<keyword evidence="3 7" id="KW-0547">Nucleotide-binding</keyword>
<dbReference type="InterPro" id="IPR013546">
    <property type="entry name" value="PII_UdlTrfase/GS_AdlTrfase"/>
</dbReference>
<dbReference type="GO" id="GO:0000820">
    <property type="term" value="P:regulation of glutamine family amino acid metabolic process"/>
    <property type="evidence" value="ECO:0007669"/>
    <property type="project" value="UniProtKB-UniRule"/>
</dbReference>
<dbReference type="GO" id="GO:0005829">
    <property type="term" value="C:cytosol"/>
    <property type="evidence" value="ECO:0007669"/>
    <property type="project" value="TreeGrafter"/>
</dbReference>
<dbReference type="EC" id="2.7.7.89" evidence="7"/>